<sequence length="65" mass="7272">MRVIFRMPFKREVEVKGVKTVKQLAEELNFSLESHLVLRGGKMLTPDEALKEDDVVEVLSAISGG</sequence>
<dbReference type="SUPFAM" id="SSF54285">
    <property type="entry name" value="MoaD/ThiS"/>
    <property type="match status" value="1"/>
</dbReference>
<dbReference type="Proteomes" id="UP000322294">
    <property type="component" value="Unassembled WGS sequence"/>
</dbReference>
<reference evidence="1 2" key="1">
    <citation type="submission" date="2019-07" db="EMBL/GenBank/DDBJ databases">
        <title>Genomic Encyclopedia of Type Strains, Phase I: the one thousand microbial genomes (KMG-I) project.</title>
        <authorList>
            <person name="Kyrpides N."/>
        </authorList>
    </citation>
    <scope>NUCLEOTIDE SEQUENCE [LARGE SCALE GENOMIC DNA]</scope>
    <source>
        <strain evidence="1 2">DSM 16647</strain>
    </source>
</reference>
<protein>
    <submittedName>
        <fullName evidence="1">Sulfur carrier protein</fullName>
    </submittedName>
</protein>
<accession>A0A5S5AH45</accession>
<dbReference type="RefSeq" id="WP_148867804.1">
    <property type="nucleotide sequence ID" value="NZ_VNHO01000029.1"/>
</dbReference>
<dbReference type="Pfam" id="PF02597">
    <property type="entry name" value="ThiS"/>
    <property type="match status" value="1"/>
</dbReference>
<dbReference type="AlphaFoldDB" id="A0A5S5AH45"/>
<gene>
    <name evidence="1" type="ORF">LZ11_02118</name>
</gene>
<comment type="caution">
    <text evidence="1">The sequence shown here is derived from an EMBL/GenBank/DDBJ whole genome shotgun (WGS) entry which is preliminary data.</text>
</comment>
<dbReference type="OrthoDB" id="1716759at2"/>
<evidence type="ECO:0000313" key="2">
    <source>
        <dbReference type="Proteomes" id="UP000322294"/>
    </source>
</evidence>
<dbReference type="InterPro" id="IPR016155">
    <property type="entry name" value="Mopterin_synth/thiamin_S_b"/>
</dbReference>
<dbReference type="InterPro" id="IPR012675">
    <property type="entry name" value="Beta-grasp_dom_sf"/>
</dbReference>
<dbReference type="EMBL" id="VNHO01000029">
    <property type="protein sequence ID" value="TYP49793.1"/>
    <property type="molecule type" value="Genomic_DNA"/>
</dbReference>
<dbReference type="Gene3D" id="3.10.20.30">
    <property type="match status" value="1"/>
</dbReference>
<dbReference type="InterPro" id="IPR003749">
    <property type="entry name" value="ThiS/MoaD-like"/>
</dbReference>
<evidence type="ECO:0000313" key="1">
    <source>
        <dbReference type="EMBL" id="TYP49793.1"/>
    </source>
</evidence>
<keyword evidence="2" id="KW-1185">Reference proteome</keyword>
<proteinExistence type="predicted"/>
<name>A0A5S5AH45_9FIRM</name>
<organism evidence="1 2">
    <name type="scientific">Thermosediminibacter litoriperuensis</name>
    <dbReference type="NCBI Taxonomy" id="291989"/>
    <lineage>
        <taxon>Bacteria</taxon>
        <taxon>Bacillati</taxon>
        <taxon>Bacillota</taxon>
        <taxon>Clostridia</taxon>
        <taxon>Thermosediminibacterales</taxon>
        <taxon>Thermosediminibacteraceae</taxon>
        <taxon>Thermosediminibacter</taxon>
    </lineage>
</organism>